<reference evidence="2" key="1">
    <citation type="journal article" date="2015" name="Genome Announc.">
        <title>Draft Genome Sequence of Anaerolineae Strain TC1, a Novel Isolate from a Methanogenic Wastewater Treatment System.</title>
        <authorList>
            <person name="Matsuura N."/>
            <person name="Tourlousse D.M."/>
            <person name="Sun L."/>
            <person name="Toyonaga M."/>
            <person name="Kuroda K."/>
            <person name="Ohashi A."/>
            <person name="Cruz R."/>
            <person name="Yamaguchi T."/>
            <person name="Sekiguchi Y."/>
        </authorList>
    </citation>
    <scope>NUCLEOTIDE SEQUENCE [LARGE SCALE GENOMIC DNA]</scope>
    <source>
        <strain evidence="2">TC1</strain>
    </source>
</reference>
<dbReference type="STRING" id="1678840.ATC1_131374"/>
<dbReference type="CDD" id="cd14947">
    <property type="entry name" value="NBR1_like"/>
    <property type="match status" value="1"/>
</dbReference>
<protein>
    <recommendedName>
        <fullName evidence="1">Nbr1 FW domain-containing protein</fullName>
    </recommendedName>
</protein>
<dbReference type="RefSeq" id="WP_062282462.1">
    <property type="nucleotide sequence ID" value="NZ_DF968181.1"/>
</dbReference>
<dbReference type="InterPro" id="IPR013783">
    <property type="entry name" value="Ig-like_fold"/>
</dbReference>
<accession>A0A0S7BXN3</accession>
<gene>
    <name evidence="2" type="ORF">ATC1_131374</name>
</gene>
<feature type="domain" description="Nbr1 FW" evidence="1">
    <location>
        <begin position="107"/>
        <end position="190"/>
    </location>
</feature>
<dbReference type="Gene3D" id="2.60.40.10">
    <property type="entry name" value="Immunoglobulins"/>
    <property type="match status" value="1"/>
</dbReference>
<dbReference type="OrthoDB" id="166916at2"/>
<keyword evidence="3" id="KW-1185">Reference proteome</keyword>
<proteinExistence type="predicted"/>
<dbReference type="PROSITE" id="PS51257">
    <property type="entry name" value="PROKAR_LIPOPROTEIN"/>
    <property type="match status" value="1"/>
</dbReference>
<evidence type="ECO:0000259" key="1">
    <source>
        <dbReference type="Pfam" id="PF16158"/>
    </source>
</evidence>
<dbReference type="EMBL" id="DF968181">
    <property type="protein sequence ID" value="GAP41385.1"/>
    <property type="molecule type" value="Genomic_DNA"/>
</dbReference>
<evidence type="ECO:0000313" key="3">
    <source>
        <dbReference type="Proteomes" id="UP000053370"/>
    </source>
</evidence>
<evidence type="ECO:0000313" key="2">
    <source>
        <dbReference type="EMBL" id="GAP41385.1"/>
    </source>
</evidence>
<dbReference type="InterPro" id="IPR032350">
    <property type="entry name" value="Nbr1_FW"/>
</dbReference>
<dbReference type="Pfam" id="PF16158">
    <property type="entry name" value="N_BRCA1_IG"/>
    <property type="match status" value="1"/>
</dbReference>
<dbReference type="AlphaFoldDB" id="A0A0S7BXN3"/>
<sequence>MNQIRHFICLFSIILGISACSHIPQENKYDLYTQAAQTIAVNLTETAAAMPPTPTTTTTPTNTPTVLPTNPIILIPTAISNTEVTPTSNIINPYQVEFLSVEPYPNQFTPGQKFRLTWQLKNIGTATWSGKYKFAYHKGIQLADQSIYEINQIVQPGQTLIISMPSTAPAEYGTYQTEWSFSNPEGITFYYVYYTVVVGDQTFITSEPTLVPSETPSL</sequence>
<organism evidence="2">
    <name type="scientific">Flexilinea flocculi</name>
    <dbReference type="NCBI Taxonomy" id="1678840"/>
    <lineage>
        <taxon>Bacteria</taxon>
        <taxon>Bacillati</taxon>
        <taxon>Chloroflexota</taxon>
        <taxon>Anaerolineae</taxon>
        <taxon>Anaerolineales</taxon>
        <taxon>Anaerolineaceae</taxon>
        <taxon>Flexilinea</taxon>
    </lineage>
</organism>
<name>A0A0S7BXN3_9CHLR</name>
<dbReference type="Proteomes" id="UP000053370">
    <property type="component" value="Unassembled WGS sequence"/>
</dbReference>